<dbReference type="AlphaFoldDB" id="A0AAE8FQV1"/>
<dbReference type="GO" id="GO:0000225">
    <property type="term" value="F:N-acetylglucosaminylphosphatidylinositol deacetylase activity"/>
    <property type="evidence" value="ECO:0007669"/>
    <property type="project" value="TreeGrafter"/>
</dbReference>
<dbReference type="Gene3D" id="3.40.50.10320">
    <property type="entry name" value="LmbE-like"/>
    <property type="match status" value="1"/>
</dbReference>
<dbReference type="InterPro" id="IPR024078">
    <property type="entry name" value="LmbE-like_dom_sf"/>
</dbReference>
<reference evidence="1 2" key="1">
    <citation type="submission" date="2018-11" db="EMBL/GenBank/DDBJ databases">
        <title>Draft genome sequences of potential pathogenic Clostridium perfringens from environmental surface water in the North West Province, South Africa.</title>
        <authorList>
            <person name="Fourie J.C.J."/>
            <person name="Sanko T.J."/>
            <person name="Bezuidenhout C."/>
            <person name="Mienie C."/>
            <person name="Adeleke R."/>
        </authorList>
    </citation>
    <scope>NUCLEOTIDE SEQUENCE [LARGE SCALE GENOMIC DNA]</scope>
    <source>
        <strain evidence="1 2">SC4-C13</strain>
    </source>
</reference>
<dbReference type="PANTHER" id="PTHR12993">
    <property type="entry name" value="N-ACETYLGLUCOSAMINYL-PHOSPHATIDYLINOSITOL DE-N-ACETYLASE-RELATED"/>
    <property type="match status" value="1"/>
</dbReference>
<dbReference type="RefSeq" id="WP_060669595.1">
    <property type="nucleotide sequence ID" value="NZ_CATNWM010000003.1"/>
</dbReference>
<accession>A0AAE8FQV1</accession>
<dbReference type="InterPro" id="IPR003737">
    <property type="entry name" value="GlcNAc_PI_deacetylase-related"/>
</dbReference>
<dbReference type="PANTHER" id="PTHR12993:SF11">
    <property type="entry name" value="N-ACETYLGLUCOSAMINYL-PHOSPHATIDYLINOSITOL DE-N-ACETYLASE"/>
    <property type="match status" value="1"/>
</dbReference>
<dbReference type="SUPFAM" id="SSF102588">
    <property type="entry name" value="LmbE-like"/>
    <property type="match status" value="1"/>
</dbReference>
<organism evidence="1 2">
    <name type="scientific">Clostridium perfringens</name>
    <dbReference type="NCBI Taxonomy" id="1502"/>
    <lineage>
        <taxon>Bacteria</taxon>
        <taxon>Bacillati</taxon>
        <taxon>Bacillota</taxon>
        <taxon>Clostridia</taxon>
        <taxon>Eubacteriales</taxon>
        <taxon>Clostridiaceae</taxon>
        <taxon>Clostridium</taxon>
    </lineage>
</organism>
<gene>
    <name evidence="1" type="ORF">EHZ11_13150</name>
</gene>
<proteinExistence type="predicted"/>
<dbReference type="Pfam" id="PF02585">
    <property type="entry name" value="PIG-L"/>
    <property type="match status" value="1"/>
</dbReference>
<evidence type="ECO:0000313" key="2">
    <source>
        <dbReference type="Proteomes" id="UP000273641"/>
    </source>
</evidence>
<evidence type="ECO:0000313" key="1">
    <source>
        <dbReference type="EMBL" id="RQN23568.1"/>
    </source>
</evidence>
<comment type="caution">
    <text evidence="1">The sequence shown here is derived from an EMBL/GenBank/DDBJ whole genome shotgun (WGS) entry which is preliminary data.</text>
</comment>
<dbReference type="Proteomes" id="UP000273641">
    <property type="component" value="Unassembled WGS sequence"/>
</dbReference>
<dbReference type="EMBL" id="RQNR01000007">
    <property type="protein sequence ID" value="RQN23568.1"/>
    <property type="molecule type" value="Genomic_DNA"/>
</dbReference>
<protein>
    <submittedName>
        <fullName evidence="1">PIG-L family deacetylase</fullName>
    </submittedName>
</protein>
<name>A0AAE8FQV1_CLOPF</name>
<sequence>MFIVMIKENLLKKVKNIYYFINYKKFNPKINFKEVDKVLFVAHPDDELIFFYNKLVNEKGWLVVCMTNGDSRLRGVEFVNLMNHLGVKYKILNKPDGLKEIFDEKEVSAIIKEILSKKECWVNVATHNIEGEYGHNQHKQLNKIVKEVYNGKITVPIYIYNLIDEKNKLNKAELDNKKYLFESYYKSQIEMLNYLKDYFLYENTIVEDKNI</sequence>